<dbReference type="Gene3D" id="1.10.8.200">
    <property type="entry name" value="Replisome organizer (g39p helicase loader/inhibitor protein)"/>
    <property type="match status" value="1"/>
</dbReference>
<evidence type="ECO:0000313" key="1">
    <source>
        <dbReference type="EMBL" id="RUT48559.1"/>
    </source>
</evidence>
<gene>
    <name evidence="1" type="ORF">EJP82_01040</name>
</gene>
<evidence type="ECO:0000313" key="2">
    <source>
        <dbReference type="Proteomes" id="UP000279446"/>
    </source>
</evidence>
<dbReference type="AlphaFoldDB" id="A0A433YFA7"/>
<sequence>MKQTETANFLAVIKTAYPFFEITVPVTKLWQQMLQEVDYNIAKERLGQHIRSCKYAPTISDIVGVDKDKPSFYELQRAEEQEDQLELEAYNEQAIPMPDHIRERLERLVAKRKVSAHES</sequence>
<protein>
    <submittedName>
        <fullName evidence="1">Uncharacterized protein</fullName>
    </submittedName>
</protein>
<dbReference type="EMBL" id="RZNY01000001">
    <property type="protein sequence ID" value="RUT48559.1"/>
    <property type="molecule type" value="Genomic_DNA"/>
</dbReference>
<proteinExistence type="predicted"/>
<name>A0A433YFA7_9BACL</name>
<reference evidence="1 2" key="1">
    <citation type="submission" date="2018-12" db="EMBL/GenBank/DDBJ databases">
        <authorList>
            <person name="Sun L."/>
            <person name="Chen Z."/>
        </authorList>
    </citation>
    <scope>NUCLEOTIDE SEQUENCE [LARGE SCALE GENOMIC DNA]</scope>
    <source>
        <strain evidence="1 2">DSM 15890</strain>
    </source>
</reference>
<dbReference type="Proteomes" id="UP000279446">
    <property type="component" value="Unassembled WGS sequence"/>
</dbReference>
<comment type="caution">
    <text evidence="1">The sequence shown here is derived from an EMBL/GenBank/DDBJ whole genome shotgun (WGS) entry which is preliminary data.</text>
</comment>
<dbReference type="RefSeq" id="WP_127190153.1">
    <property type="nucleotide sequence ID" value="NZ_RZNY01000001.1"/>
</dbReference>
<keyword evidence="2" id="KW-1185">Reference proteome</keyword>
<organism evidence="1 2">
    <name type="scientific">Paenibacillus anaericanus</name>
    <dbReference type="NCBI Taxonomy" id="170367"/>
    <lineage>
        <taxon>Bacteria</taxon>
        <taxon>Bacillati</taxon>
        <taxon>Bacillota</taxon>
        <taxon>Bacilli</taxon>
        <taxon>Bacillales</taxon>
        <taxon>Paenibacillaceae</taxon>
        <taxon>Paenibacillus</taxon>
    </lineage>
</organism>
<dbReference type="OrthoDB" id="2625859at2"/>
<accession>A0A433YFA7</accession>